<evidence type="ECO:0000256" key="10">
    <source>
        <dbReference type="ARBA" id="ARBA00023004"/>
    </source>
</evidence>
<dbReference type="GO" id="GO:0005506">
    <property type="term" value="F:iron ion binding"/>
    <property type="evidence" value="ECO:0007669"/>
    <property type="project" value="InterPro"/>
</dbReference>
<dbReference type="SUPFAM" id="SSF103441">
    <property type="entry name" value="PetM subunit of the cytochrome b6f complex"/>
    <property type="match status" value="1"/>
</dbReference>
<dbReference type="PRINTS" id="PR00463">
    <property type="entry name" value="EP450I"/>
</dbReference>
<evidence type="ECO:0000256" key="3">
    <source>
        <dbReference type="ARBA" id="ARBA00022448"/>
    </source>
</evidence>
<dbReference type="Gene3D" id="1.10.630.10">
    <property type="entry name" value="Cytochrome P450"/>
    <property type="match status" value="1"/>
</dbReference>
<dbReference type="GO" id="GO:0009512">
    <property type="term" value="C:cytochrome b6f complex"/>
    <property type="evidence" value="ECO:0007669"/>
    <property type="project" value="InterPro"/>
</dbReference>
<dbReference type="PROSITE" id="PS00086">
    <property type="entry name" value="CYTOCHROME_P450"/>
    <property type="match status" value="1"/>
</dbReference>
<keyword evidence="3" id="KW-0813">Transport</keyword>
<organism evidence="16 17">
    <name type="scientific">Herrania umbratica</name>
    <dbReference type="NCBI Taxonomy" id="108875"/>
    <lineage>
        <taxon>Eukaryota</taxon>
        <taxon>Viridiplantae</taxon>
        <taxon>Streptophyta</taxon>
        <taxon>Embryophyta</taxon>
        <taxon>Tracheophyta</taxon>
        <taxon>Spermatophyta</taxon>
        <taxon>Magnoliopsida</taxon>
        <taxon>eudicotyledons</taxon>
        <taxon>Gunneridae</taxon>
        <taxon>Pentapetalae</taxon>
        <taxon>rosids</taxon>
        <taxon>malvids</taxon>
        <taxon>Malvales</taxon>
        <taxon>Malvaceae</taxon>
        <taxon>Byttnerioideae</taxon>
        <taxon>Herrania</taxon>
    </lineage>
</organism>
<dbReference type="Pfam" id="PF08041">
    <property type="entry name" value="PetM"/>
    <property type="match status" value="1"/>
</dbReference>
<name>A0A6J1BM13_9ROSI</name>
<keyword evidence="10 13" id="KW-0408">Iron</keyword>
<dbReference type="Proteomes" id="UP000504621">
    <property type="component" value="Unplaced"/>
</dbReference>
<evidence type="ECO:0000256" key="4">
    <source>
        <dbReference type="ARBA" id="ARBA00022617"/>
    </source>
</evidence>
<keyword evidence="16" id="KW-1185">Reference proteome</keyword>
<evidence type="ECO:0000256" key="13">
    <source>
        <dbReference type="PIRSR" id="PIRSR602401-1"/>
    </source>
</evidence>
<keyword evidence="4 13" id="KW-0349">Heme</keyword>
<dbReference type="FunFam" id="1.10.630.10:FF:000026">
    <property type="entry name" value="Cytochrome P450 82C4"/>
    <property type="match status" value="1"/>
</dbReference>
<keyword evidence="5 15" id="KW-0812">Transmembrane</keyword>
<dbReference type="InterPro" id="IPR001128">
    <property type="entry name" value="Cyt_P450"/>
</dbReference>
<dbReference type="InterPro" id="IPR017972">
    <property type="entry name" value="Cyt_P450_CS"/>
</dbReference>
<dbReference type="AlphaFoldDB" id="A0A6J1BM13"/>
<dbReference type="PANTHER" id="PTHR47947:SF8">
    <property type="entry name" value="CYTOCHROME P450 82C4-LIKE"/>
    <property type="match status" value="1"/>
</dbReference>
<comment type="subcellular location">
    <subcellularLocation>
        <location evidence="1">Membrane</location>
        <topology evidence="1">Single-pass membrane protein</topology>
    </subcellularLocation>
</comment>
<keyword evidence="8 15" id="KW-1133">Transmembrane helix</keyword>
<feature type="binding site" description="axial binding residue" evidence="13">
    <location>
        <position position="538"/>
    </location>
    <ligand>
        <name>heme</name>
        <dbReference type="ChEBI" id="CHEBI:30413"/>
    </ligand>
    <ligandPart>
        <name>Fe</name>
        <dbReference type="ChEBI" id="CHEBI:18248"/>
    </ligandPart>
</feature>
<dbReference type="PRINTS" id="PR00385">
    <property type="entry name" value="P450"/>
</dbReference>
<dbReference type="GO" id="GO:0046246">
    <property type="term" value="P:terpene biosynthetic process"/>
    <property type="evidence" value="ECO:0007669"/>
    <property type="project" value="TreeGrafter"/>
</dbReference>
<feature type="transmembrane region" description="Helical" evidence="15">
    <location>
        <begin position="89"/>
        <end position="116"/>
    </location>
</feature>
<evidence type="ECO:0000256" key="11">
    <source>
        <dbReference type="ARBA" id="ARBA00023033"/>
    </source>
</evidence>
<evidence type="ECO:0000256" key="12">
    <source>
        <dbReference type="ARBA" id="ARBA00023136"/>
    </source>
</evidence>
<dbReference type="InterPro" id="IPR050651">
    <property type="entry name" value="Plant_Cytochrome_P450_Monoox"/>
</dbReference>
<sequence>MATTSATLSPVTLAAATVTSPRRRTSVNVNYISGLNAFGGLKAHNNVVSLGLPVCTEQSFAKVVSSLRAPSKEKGGGALSTTCNAVDEIFRIAAIMNGLVLVGVAVGCLILTCMLVELGDRTLPAAAWSPSFFGKDQLIHRKLGALADEYGPAYLIRLGIHRTLVVSGWEVIKECFTTNDKVFPTRPRTLAAKLMGYDHALMGSAPYGPYWRHTRKIATVELLSNRRLELLKHVREAEINYLLKELYEESVKSGGVAVVQMREKFSDLAMNVIVKMMTGKRYGGPDGRNDEESKRCQKALNEFFYLAGLFTVSDAAPALGWIDVLTGTISKFKRTAKELDYVLGSWVNEHRERRLAGDTKGDKDFIDVMLSILDDGKTSAKEADITIKATCQSLLLGGNDTTVLTLTWALSSLLNNRHALKKAQDELETQVGRDRQVEESDMKNLPYLHAIVKEALRLYPAAPLSAPREAMEDCTVAGFHVPAGTRLLVNLWKMMRDPSVWEKPSEFVPERFLNEHAKFDVRGQDFEFTPFGTGRRMCPGVTFALQILHLTLARLIHGFELGTVSDKPVDMTESPALTLAKATPLEVTVTPRLSSNLYAC</sequence>
<evidence type="ECO:0000313" key="17">
    <source>
        <dbReference type="RefSeq" id="XP_021300335.1"/>
    </source>
</evidence>
<dbReference type="InterPro" id="IPR002401">
    <property type="entry name" value="Cyt_P450_E_grp-I"/>
</dbReference>
<keyword evidence="12 15" id="KW-0472">Membrane</keyword>
<evidence type="ECO:0000256" key="5">
    <source>
        <dbReference type="ARBA" id="ARBA00022692"/>
    </source>
</evidence>
<dbReference type="Pfam" id="PF00067">
    <property type="entry name" value="p450"/>
    <property type="match status" value="1"/>
</dbReference>
<dbReference type="InterPro" id="IPR036396">
    <property type="entry name" value="Cyt_P450_sf"/>
</dbReference>
<dbReference type="GeneID" id="110428741"/>
<comment type="similarity">
    <text evidence="2 14">Belongs to the cytochrome P450 family.</text>
</comment>
<keyword evidence="7" id="KW-0249">Electron transport</keyword>
<evidence type="ECO:0000256" key="15">
    <source>
        <dbReference type="SAM" id="Phobius"/>
    </source>
</evidence>
<keyword evidence="9 14" id="KW-0560">Oxidoreductase</keyword>
<evidence type="ECO:0000256" key="14">
    <source>
        <dbReference type="RuleBase" id="RU000461"/>
    </source>
</evidence>
<protein>
    <submittedName>
        <fullName evidence="17">LOW QUALITY PROTEIN: cytochrome P450 CYP82D47-like</fullName>
    </submittedName>
</protein>
<evidence type="ECO:0000256" key="8">
    <source>
        <dbReference type="ARBA" id="ARBA00022989"/>
    </source>
</evidence>
<evidence type="ECO:0000256" key="7">
    <source>
        <dbReference type="ARBA" id="ARBA00022982"/>
    </source>
</evidence>
<keyword evidence="6 13" id="KW-0479">Metal-binding</keyword>
<accession>A0A6J1BM13</accession>
<reference evidence="17" key="1">
    <citation type="submission" date="2025-08" db="UniProtKB">
        <authorList>
            <consortium name="RefSeq"/>
        </authorList>
    </citation>
    <scope>IDENTIFICATION</scope>
    <source>
        <tissue evidence="17">Leaf</tissue>
    </source>
</reference>
<evidence type="ECO:0000256" key="1">
    <source>
        <dbReference type="ARBA" id="ARBA00004167"/>
    </source>
</evidence>
<dbReference type="PANTHER" id="PTHR47947">
    <property type="entry name" value="CYTOCHROME P450 82C3-RELATED"/>
    <property type="match status" value="1"/>
</dbReference>
<proteinExistence type="inferred from homology"/>
<dbReference type="SUPFAM" id="SSF48264">
    <property type="entry name" value="Cytochrome P450"/>
    <property type="match status" value="1"/>
</dbReference>
<dbReference type="InterPro" id="IPR012595">
    <property type="entry name" value="PetM_cyt_b6/f_cplx_su7"/>
</dbReference>
<evidence type="ECO:0000256" key="6">
    <source>
        <dbReference type="ARBA" id="ARBA00022723"/>
    </source>
</evidence>
<evidence type="ECO:0000256" key="2">
    <source>
        <dbReference type="ARBA" id="ARBA00010617"/>
    </source>
</evidence>
<dbReference type="OrthoDB" id="2789670at2759"/>
<dbReference type="GO" id="GO:0016020">
    <property type="term" value="C:membrane"/>
    <property type="evidence" value="ECO:0007669"/>
    <property type="project" value="UniProtKB-SubCell"/>
</dbReference>
<comment type="cofactor">
    <cofactor evidence="13">
        <name>heme</name>
        <dbReference type="ChEBI" id="CHEBI:30413"/>
    </cofactor>
</comment>
<dbReference type="GO" id="GO:0020037">
    <property type="term" value="F:heme binding"/>
    <property type="evidence" value="ECO:0007669"/>
    <property type="project" value="InterPro"/>
</dbReference>
<evidence type="ECO:0000313" key="16">
    <source>
        <dbReference type="Proteomes" id="UP000504621"/>
    </source>
</evidence>
<evidence type="ECO:0000256" key="9">
    <source>
        <dbReference type="ARBA" id="ARBA00023002"/>
    </source>
</evidence>
<dbReference type="CDD" id="cd20654">
    <property type="entry name" value="CYP82"/>
    <property type="match status" value="1"/>
</dbReference>
<gene>
    <name evidence="17" type="primary">LOC110428741</name>
</gene>
<dbReference type="RefSeq" id="XP_021300335.1">
    <property type="nucleotide sequence ID" value="XM_021444660.1"/>
</dbReference>
<dbReference type="GO" id="GO:0016709">
    <property type="term" value="F:oxidoreductase activity, acting on paired donors, with incorporation or reduction of molecular oxygen, NAD(P)H as one donor, and incorporation of one atom of oxygen"/>
    <property type="evidence" value="ECO:0007669"/>
    <property type="project" value="UniProtKB-ARBA"/>
</dbReference>
<keyword evidence="11 14" id="KW-0503">Monooxygenase</keyword>